<evidence type="ECO:0000313" key="1">
    <source>
        <dbReference type="EMBL" id="MBB5727935.1"/>
    </source>
</evidence>
<organism evidence="1 2">
    <name type="scientific">Sphingomonas prati</name>
    <dbReference type="NCBI Taxonomy" id="1843237"/>
    <lineage>
        <taxon>Bacteria</taxon>
        <taxon>Pseudomonadati</taxon>
        <taxon>Pseudomonadota</taxon>
        <taxon>Alphaproteobacteria</taxon>
        <taxon>Sphingomonadales</taxon>
        <taxon>Sphingomonadaceae</taxon>
        <taxon>Sphingomonas</taxon>
    </lineage>
</organism>
<proteinExistence type="predicted"/>
<protein>
    <submittedName>
        <fullName evidence="1">Uncharacterized protein</fullName>
    </submittedName>
</protein>
<keyword evidence="2" id="KW-1185">Reference proteome</keyword>
<gene>
    <name evidence="1" type="ORF">FHS99_000391</name>
</gene>
<evidence type="ECO:0000313" key="2">
    <source>
        <dbReference type="Proteomes" id="UP000546701"/>
    </source>
</evidence>
<sequence>MTDHETTAYEDRLMAMSETELRALWDAVNGEPTNEQMLTLGEMERRNMDL</sequence>
<reference evidence="1 2" key="1">
    <citation type="submission" date="2020-08" db="EMBL/GenBank/DDBJ databases">
        <title>Genomic Encyclopedia of Type Strains, Phase IV (KMG-IV): sequencing the most valuable type-strain genomes for metagenomic binning, comparative biology and taxonomic classification.</title>
        <authorList>
            <person name="Goeker M."/>
        </authorList>
    </citation>
    <scope>NUCLEOTIDE SEQUENCE [LARGE SCALE GENOMIC DNA]</scope>
    <source>
        <strain evidence="1 2">DSM 103336</strain>
    </source>
</reference>
<comment type="caution">
    <text evidence="1">The sequence shown here is derived from an EMBL/GenBank/DDBJ whole genome shotgun (WGS) entry which is preliminary data.</text>
</comment>
<dbReference type="EMBL" id="JACIJR010000001">
    <property type="protein sequence ID" value="MBB5727935.1"/>
    <property type="molecule type" value="Genomic_DNA"/>
</dbReference>
<dbReference type="AlphaFoldDB" id="A0A7W9BPY0"/>
<accession>A0A7W9BPY0</accession>
<name>A0A7W9BPY0_9SPHN</name>
<dbReference type="Proteomes" id="UP000546701">
    <property type="component" value="Unassembled WGS sequence"/>
</dbReference>
<dbReference type="RefSeq" id="WP_157175078.1">
    <property type="nucleotide sequence ID" value="NZ_BMJP01000001.1"/>
</dbReference>